<evidence type="ECO:0000313" key="1">
    <source>
        <dbReference type="EMBL" id="DAE33013.1"/>
    </source>
</evidence>
<sequence length="178" mass="19445">MANPSVRGYQKQNLDKLMQGCMMFIKNVAQPKLVEVLSQKADEIVKLIDSGLIPEYTANLHDATGVAVYVDGTIKRFVPTARAQKATSSNDRGTNHYAIWGSDFLEMAINEASTRFSKGVWFVIFSAVPYAYRINTQGSPKGRGQGFFTTIRDTAIDEIIAGLKPIGDVSAHVGGVMI</sequence>
<reference evidence="1" key="1">
    <citation type="journal article" date="2021" name="Proc. Natl. Acad. Sci. U.S.A.">
        <title>A Catalog of Tens of Thousands of Viruses from Human Metagenomes Reveals Hidden Associations with Chronic Diseases.</title>
        <authorList>
            <person name="Tisza M.J."/>
            <person name="Buck C.B."/>
        </authorList>
    </citation>
    <scope>NUCLEOTIDE SEQUENCE</scope>
    <source>
        <strain evidence="1">CtoYX9</strain>
    </source>
</reference>
<organism evidence="1">
    <name type="scientific">virus sp. ctoYX9</name>
    <dbReference type="NCBI Taxonomy" id="2825822"/>
    <lineage>
        <taxon>Viruses</taxon>
    </lineage>
</organism>
<protein>
    <submittedName>
        <fullName evidence="1">Uncharacterized protein</fullName>
    </submittedName>
</protein>
<proteinExistence type="predicted"/>
<name>A0A8S5RPK1_9VIRU</name>
<accession>A0A8S5RPK1</accession>
<dbReference type="EMBL" id="BK059131">
    <property type="protein sequence ID" value="DAE33013.1"/>
    <property type="molecule type" value="Genomic_DNA"/>
</dbReference>